<dbReference type="Proteomes" id="UP000001025">
    <property type="component" value="Chromosome"/>
</dbReference>
<feature type="chain" id="PRO_5004295686" evidence="1">
    <location>
        <begin position="27"/>
        <end position="118"/>
    </location>
</feature>
<evidence type="ECO:0000256" key="1">
    <source>
        <dbReference type="SAM" id="SignalP"/>
    </source>
</evidence>
<feature type="signal peptide" evidence="1">
    <location>
        <begin position="1"/>
        <end position="26"/>
    </location>
</feature>
<dbReference type="HOGENOM" id="CLU_2071247_0_0_0"/>
<keyword evidence="1" id="KW-0732">Signal</keyword>
<accession>Q7UY47</accession>
<dbReference type="STRING" id="243090.RB880"/>
<reference evidence="2 3" key="1">
    <citation type="journal article" date="2003" name="Proc. Natl. Acad. Sci. U.S.A.">
        <title>Complete genome sequence of the marine planctomycete Pirellula sp. strain 1.</title>
        <authorList>
            <person name="Gloeckner F.O."/>
            <person name="Kube M."/>
            <person name="Bauer M."/>
            <person name="Teeling H."/>
            <person name="Lombardot T."/>
            <person name="Ludwig W."/>
            <person name="Gade D."/>
            <person name="Beck A."/>
            <person name="Borzym K."/>
            <person name="Heitmann K."/>
            <person name="Rabus R."/>
            <person name="Schlesner H."/>
            <person name="Amann R."/>
            <person name="Reinhardt R."/>
        </authorList>
    </citation>
    <scope>NUCLEOTIDE SEQUENCE [LARGE SCALE GENOMIC DNA]</scope>
    <source>
        <strain evidence="3">DSM 10527 / NCIMB 13988 / SH1</strain>
    </source>
</reference>
<evidence type="ECO:0000313" key="2">
    <source>
        <dbReference type="EMBL" id="CAD71801.1"/>
    </source>
</evidence>
<sequence length="118" mass="13857">MFPTQESHPMFRLVLLSLMVAGFSLATPSAAEVSAAETVNYRCKEWKAKHIHDKKAADTIEKTLKTLKCETQRHAHNGHDDLKYRCVEWKTLQLKTHDEAHKWEKWLKEYGFETQHKH</sequence>
<name>Q7UY47_RHOBA</name>
<dbReference type="EnsemblBacteria" id="CAD71801">
    <property type="protein sequence ID" value="CAD71801"/>
    <property type="gene ID" value="RB880"/>
</dbReference>
<dbReference type="AlphaFoldDB" id="Q7UY47"/>
<keyword evidence="3" id="KW-1185">Reference proteome</keyword>
<dbReference type="OrthoDB" id="290569at2"/>
<dbReference type="KEGG" id="rba:RB880"/>
<evidence type="ECO:0000313" key="3">
    <source>
        <dbReference type="Proteomes" id="UP000001025"/>
    </source>
</evidence>
<organism evidence="2 3">
    <name type="scientific">Rhodopirellula baltica (strain DSM 10527 / NCIMB 13988 / SH1)</name>
    <dbReference type="NCBI Taxonomy" id="243090"/>
    <lineage>
        <taxon>Bacteria</taxon>
        <taxon>Pseudomonadati</taxon>
        <taxon>Planctomycetota</taxon>
        <taxon>Planctomycetia</taxon>
        <taxon>Pirellulales</taxon>
        <taxon>Pirellulaceae</taxon>
        <taxon>Rhodopirellula</taxon>
    </lineage>
</organism>
<dbReference type="InParanoid" id="Q7UY47"/>
<proteinExistence type="predicted"/>
<dbReference type="EMBL" id="BX294134">
    <property type="protein sequence ID" value="CAD71801.1"/>
    <property type="molecule type" value="Genomic_DNA"/>
</dbReference>
<dbReference type="PATRIC" id="fig|243090.15.peg.418"/>
<protein>
    <submittedName>
        <fullName evidence="2">Uncharacterized protein</fullName>
    </submittedName>
</protein>
<gene>
    <name evidence="2" type="ordered locus">RB880</name>
</gene>